<dbReference type="PROSITE" id="PS51449">
    <property type="entry name" value="MTTASE_N"/>
    <property type="match status" value="1"/>
</dbReference>
<evidence type="ECO:0000256" key="4">
    <source>
        <dbReference type="ARBA" id="ARBA00022485"/>
    </source>
</evidence>
<keyword evidence="7" id="KW-0949">S-adenosyl-L-methionine</keyword>
<dbReference type="PANTHER" id="PTHR11918">
    <property type="entry name" value="RADICAL SAM PROTEINS"/>
    <property type="match status" value="1"/>
</dbReference>
<dbReference type="InterPro" id="IPR006467">
    <property type="entry name" value="MiaB-like_bact"/>
</dbReference>
<evidence type="ECO:0000256" key="10">
    <source>
        <dbReference type="ARBA" id="ARBA00023004"/>
    </source>
</evidence>
<gene>
    <name evidence="18" type="ordered locus">Hore_12760</name>
</gene>
<dbReference type="PROSITE" id="PS51918">
    <property type="entry name" value="RADICAL_SAM"/>
    <property type="match status" value="1"/>
</dbReference>
<sequence>MMNTVAFHTLGCKVNHYETEAMMGIFEEAGYKVVDFDDRADVYIINSCTVTNEAARKSRQLARKARRKNPEAVVALVGCYAQVSPDEVKKIDAIDLVLGSDRRKDIVKLVEEVRTGGKEVTDVKDFKKLTTYEDLNINKVKETTRAYIKIEEGCNQFCSYCIIPYARGPVRSRKEESVIQEVERLVRAGVKEIVLTGTHLGAYGLDENNDKALVELIQNLVKVKGLARIRLSSLEVTEVNDDLIRIMGSEDKVCPHLHLPLQSGSNTILKKMKRPYTVEEFKETVDKIRKIIEDIAITTDIIVGFPGEGQKEFNESYNTVKELGFSRLHVFPFSIRQGTPAARMKNQVPGDVKKEYSKKMRELNKKLMLEYQKRFWGHLRDVIIEDNRDSRTNLLTGVTGNYIKVMIENADDSLRGKMCKVRLDKAYNHEYAIGKVIK</sequence>
<protein>
    <recommendedName>
        <fullName evidence="15">Threonylcarbamoyladenosine tRNA methylthiotransferase MtaB</fullName>
        <ecNumber evidence="3">2.8.4.5</ecNumber>
    </recommendedName>
    <alternativeName>
        <fullName evidence="12">tRNA-t(6)A37 methylthiotransferase</fullName>
    </alternativeName>
</protein>
<evidence type="ECO:0000259" key="16">
    <source>
        <dbReference type="PROSITE" id="PS51449"/>
    </source>
</evidence>
<evidence type="ECO:0000256" key="15">
    <source>
        <dbReference type="ARBA" id="ARBA00069898"/>
    </source>
</evidence>
<dbReference type="FunFam" id="3.80.30.20:FF:000001">
    <property type="entry name" value="tRNA-2-methylthio-N(6)-dimethylallyladenosine synthase 2"/>
    <property type="match status" value="1"/>
</dbReference>
<proteinExistence type="inferred from homology"/>
<evidence type="ECO:0000256" key="2">
    <source>
        <dbReference type="ARBA" id="ARBA00002399"/>
    </source>
</evidence>
<dbReference type="GO" id="GO:0046872">
    <property type="term" value="F:metal ion binding"/>
    <property type="evidence" value="ECO:0007669"/>
    <property type="project" value="UniProtKB-KW"/>
</dbReference>
<evidence type="ECO:0000313" key="19">
    <source>
        <dbReference type="Proteomes" id="UP000000719"/>
    </source>
</evidence>
<dbReference type="CDD" id="cd01335">
    <property type="entry name" value="Radical_SAM"/>
    <property type="match status" value="1"/>
</dbReference>
<name>B8CXK7_HALOH</name>
<evidence type="ECO:0000256" key="1">
    <source>
        <dbReference type="ARBA" id="ARBA00001966"/>
    </source>
</evidence>
<evidence type="ECO:0000256" key="14">
    <source>
        <dbReference type="ARBA" id="ARBA00061574"/>
    </source>
</evidence>
<keyword evidence="5" id="KW-0963">Cytoplasm</keyword>
<evidence type="ECO:0000256" key="8">
    <source>
        <dbReference type="ARBA" id="ARBA00022694"/>
    </source>
</evidence>
<accession>B8CXK7</accession>
<dbReference type="EMBL" id="CP001098">
    <property type="protein sequence ID" value="ACL70026.1"/>
    <property type="molecule type" value="Genomic_DNA"/>
</dbReference>
<evidence type="ECO:0000313" key="18">
    <source>
        <dbReference type="EMBL" id="ACL70026.1"/>
    </source>
</evidence>
<dbReference type="SFLD" id="SFLDG01082">
    <property type="entry name" value="B12-binding_domain_containing"/>
    <property type="match status" value="1"/>
</dbReference>
<dbReference type="PROSITE" id="PS01278">
    <property type="entry name" value="MTTASE_RADICAL"/>
    <property type="match status" value="1"/>
</dbReference>
<evidence type="ECO:0000256" key="6">
    <source>
        <dbReference type="ARBA" id="ARBA00022679"/>
    </source>
</evidence>
<evidence type="ECO:0000256" key="9">
    <source>
        <dbReference type="ARBA" id="ARBA00022723"/>
    </source>
</evidence>
<keyword evidence="4" id="KW-0004">4Fe-4S</keyword>
<dbReference type="SFLD" id="SFLDS00029">
    <property type="entry name" value="Radical_SAM"/>
    <property type="match status" value="1"/>
</dbReference>
<dbReference type="SUPFAM" id="SSF102114">
    <property type="entry name" value="Radical SAM enzymes"/>
    <property type="match status" value="1"/>
</dbReference>
<dbReference type="InterPro" id="IPR007197">
    <property type="entry name" value="rSAM"/>
</dbReference>
<dbReference type="HOGENOM" id="CLU_018697_2_0_9"/>
<comment type="function">
    <text evidence="2">Catalyzes the methylthiolation of N6-threonylcarbamoyladenosine (t(6)A), leading to the formation of 2-methylthio-N6-threonylcarbamoyladenosine (ms(2)t(6)A) at position 37 in tRNAs that read codons beginning with adenine.</text>
</comment>
<feature type="domain" description="Radical SAM core" evidence="17">
    <location>
        <begin position="140"/>
        <end position="370"/>
    </location>
</feature>
<dbReference type="GO" id="GO:0051539">
    <property type="term" value="F:4 iron, 4 sulfur cluster binding"/>
    <property type="evidence" value="ECO:0007669"/>
    <property type="project" value="UniProtKB-KW"/>
</dbReference>
<comment type="cofactor">
    <cofactor evidence="1">
        <name>[4Fe-4S] cluster</name>
        <dbReference type="ChEBI" id="CHEBI:49883"/>
    </cofactor>
</comment>
<feature type="domain" description="MTTase N-terminal" evidence="16">
    <location>
        <begin position="3"/>
        <end position="115"/>
    </location>
</feature>
<keyword evidence="9" id="KW-0479">Metal-binding</keyword>
<dbReference type="InterPro" id="IPR058240">
    <property type="entry name" value="rSAM_sf"/>
</dbReference>
<dbReference type="AlphaFoldDB" id="B8CXK7"/>
<dbReference type="Gene3D" id="3.40.50.12160">
    <property type="entry name" value="Methylthiotransferase, N-terminal domain"/>
    <property type="match status" value="1"/>
</dbReference>
<dbReference type="GO" id="GO:0035598">
    <property type="term" value="F:tRNA (N(6)-L-threonylcarbamoyladenosine(37)-C(2))-methylthiotransferase activity"/>
    <property type="evidence" value="ECO:0007669"/>
    <property type="project" value="UniProtKB-EC"/>
</dbReference>
<keyword evidence="19" id="KW-1185">Reference proteome</keyword>
<dbReference type="SFLD" id="SFLDG01061">
    <property type="entry name" value="methylthiotransferase"/>
    <property type="match status" value="1"/>
</dbReference>
<evidence type="ECO:0000259" key="17">
    <source>
        <dbReference type="PROSITE" id="PS51918"/>
    </source>
</evidence>
<dbReference type="FunFam" id="3.40.50.12160:FF:000004">
    <property type="entry name" value="Threonylcarbamoyladenosine tRNA methylthiotransferase MtaB"/>
    <property type="match status" value="1"/>
</dbReference>
<keyword evidence="8" id="KW-0819">tRNA processing</keyword>
<dbReference type="STRING" id="373903.Hore_12760"/>
<dbReference type="Gene3D" id="3.80.30.20">
    <property type="entry name" value="tm_1862 like domain"/>
    <property type="match status" value="1"/>
</dbReference>
<keyword evidence="10" id="KW-0408">Iron</keyword>
<comment type="similarity">
    <text evidence="14">Belongs to the methylthiotransferase family. MtaB subfamily.</text>
</comment>
<evidence type="ECO:0000256" key="5">
    <source>
        <dbReference type="ARBA" id="ARBA00022490"/>
    </source>
</evidence>
<evidence type="ECO:0000256" key="12">
    <source>
        <dbReference type="ARBA" id="ARBA00031213"/>
    </source>
</evidence>
<evidence type="ECO:0000256" key="3">
    <source>
        <dbReference type="ARBA" id="ARBA00013273"/>
    </source>
</evidence>
<dbReference type="Pfam" id="PF00919">
    <property type="entry name" value="UPF0004"/>
    <property type="match status" value="1"/>
</dbReference>
<keyword evidence="6" id="KW-0808">Transferase</keyword>
<dbReference type="Proteomes" id="UP000000719">
    <property type="component" value="Chromosome"/>
</dbReference>
<evidence type="ECO:0000256" key="7">
    <source>
        <dbReference type="ARBA" id="ARBA00022691"/>
    </source>
</evidence>
<dbReference type="EC" id="2.8.4.5" evidence="3"/>
<dbReference type="InterPro" id="IPR013848">
    <property type="entry name" value="Methylthiotransferase_N"/>
</dbReference>
<dbReference type="SFLD" id="SFLDF00295">
    <property type="entry name" value="threonylcarbamoyladenosine_tRN"/>
    <property type="match status" value="1"/>
</dbReference>
<evidence type="ECO:0000256" key="13">
    <source>
        <dbReference type="ARBA" id="ARBA00051661"/>
    </source>
</evidence>
<dbReference type="NCBIfam" id="TIGR01579">
    <property type="entry name" value="MiaB-like-C"/>
    <property type="match status" value="1"/>
</dbReference>
<dbReference type="eggNOG" id="COG0621">
    <property type="taxonomic scope" value="Bacteria"/>
</dbReference>
<dbReference type="PANTHER" id="PTHR11918:SF45">
    <property type="entry name" value="THREONYLCARBAMOYLADENOSINE TRNA METHYLTHIOTRANSFERASE"/>
    <property type="match status" value="1"/>
</dbReference>
<dbReference type="InterPro" id="IPR006638">
    <property type="entry name" value="Elp3/MiaA/NifB-like_rSAM"/>
</dbReference>
<dbReference type="SMART" id="SM00729">
    <property type="entry name" value="Elp3"/>
    <property type="match status" value="1"/>
</dbReference>
<keyword evidence="11" id="KW-0411">Iron-sulfur</keyword>
<dbReference type="InterPro" id="IPR038135">
    <property type="entry name" value="Methylthiotransferase_N_sf"/>
</dbReference>
<dbReference type="KEGG" id="hor:Hore_12760"/>
<organism evidence="18 19">
    <name type="scientific">Halothermothrix orenii (strain H 168 / OCM 544 / DSM 9562)</name>
    <dbReference type="NCBI Taxonomy" id="373903"/>
    <lineage>
        <taxon>Bacteria</taxon>
        <taxon>Bacillati</taxon>
        <taxon>Bacillota</taxon>
        <taxon>Clostridia</taxon>
        <taxon>Halanaerobiales</taxon>
        <taxon>Halothermotrichaceae</taxon>
        <taxon>Halothermothrix</taxon>
    </lineage>
</organism>
<dbReference type="InterPro" id="IPR020612">
    <property type="entry name" value="Methylthiotransferase_CS"/>
</dbReference>
<keyword evidence="18" id="KW-0560">Oxidoreductase</keyword>
<dbReference type="InterPro" id="IPR023404">
    <property type="entry name" value="rSAM_horseshoe"/>
</dbReference>
<reference evidence="18 19" key="1">
    <citation type="journal article" date="2009" name="PLoS ONE">
        <title>Genome analysis of the anaerobic thermohalophilic bacterium Halothermothrix orenii.</title>
        <authorList>
            <person name="Mavromatis K."/>
            <person name="Ivanova N."/>
            <person name="Anderson I."/>
            <person name="Lykidis A."/>
            <person name="Hooper S.D."/>
            <person name="Sun H."/>
            <person name="Kunin V."/>
            <person name="Lapidus A."/>
            <person name="Hugenholtz P."/>
            <person name="Patel B."/>
            <person name="Kyrpides N.C."/>
        </authorList>
    </citation>
    <scope>NUCLEOTIDE SEQUENCE [LARGE SCALE GENOMIC DNA]</scope>
    <source>
        <strain evidence="19">H 168 / OCM 544 / DSM 9562</strain>
    </source>
</reference>
<dbReference type="Pfam" id="PF04055">
    <property type="entry name" value="Radical_SAM"/>
    <property type="match status" value="1"/>
</dbReference>
<dbReference type="GO" id="GO:0016491">
    <property type="term" value="F:oxidoreductase activity"/>
    <property type="evidence" value="ECO:0007669"/>
    <property type="project" value="UniProtKB-KW"/>
</dbReference>
<dbReference type="NCBIfam" id="TIGR00089">
    <property type="entry name" value="MiaB/RimO family radical SAM methylthiotransferase"/>
    <property type="match status" value="1"/>
</dbReference>
<evidence type="ECO:0000256" key="11">
    <source>
        <dbReference type="ARBA" id="ARBA00023014"/>
    </source>
</evidence>
<dbReference type="InterPro" id="IPR034557">
    <property type="entry name" value="ThrcA_tRNA_MEthiotransferase"/>
</dbReference>
<comment type="catalytic activity">
    <reaction evidence="13">
        <text>N(6)-L-threonylcarbamoyladenosine(37) in tRNA + (sulfur carrier)-SH + AH2 + 2 S-adenosyl-L-methionine = 2-methylsulfanyl-N(6)-L-threonylcarbamoyladenosine(37) in tRNA + (sulfur carrier)-H + 5'-deoxyadenosine + L-methionine + A + S-adenosyl-L-homocysteine + 2 H(+)</text>
        <dbReference type="Rhea" id="RHEA:37075"/>
        <dbReference type="Rhea" id="RHEA-COMP:10163"/>
        <dbReference type="Rhea" id="RHEA-COMP:11092"/>
        <dbReference type="Rhea" id="RHEA-COMP:14737"/>
        <dbReference type="Rhea" id="RHEA-COMP:14739"/>
        <dbReference type="ChEBI" id="CHEBI:13193"/>
        <dbReference type="ChEBI" id="CHEBI:15378"/>
        <dbReference type="ChEBI" id="CHEBI:17319"/>
        <dbReference type="ChEBI" id="CHEBI:17499"/>
        <dbReference type="ChEBI" id="CHEBI:29917"/>
        <dbReference type="ChEBI" id="CHEBI:57844"/>
        <dbReference type="ChEBI" id="CHEBI:57856"/>
        <dbReference type="ChEBI" id="CHEBI:59789"/>
        <dbReference type="ChEBI" id="CHEBI:64428"/>
        <dbReference type="ChEBI" id="CHEBI:74418"/>
        <dbReference type="ChEBI" id="CHEBI:74420"/>
        <dbReference type="EC" id="2.8.4.5"/>
    </reaction>
</comment>
<dbReference type="InterPro" id="IPR005839">
    <property type="entry name" value="Methylthiotransferase"/>
</dbReference>